<proteinExistence type="predicted"/>
<comment type="caution">
    <text evidence="2">The sequence shown here is derived from an EMBL/GenBank/DDBJ whole genome shotgun (WGS) entry which is preliminary data.</text>
</comment>
<evidence type="ECO:0000313" key="3">
    <source>
        <dbReference type="Proteomes" id="UP001575181"/>
    </source>
</evidence>
<dbReference type="PANTHER" id="PTHR43267">
    <property type="entry name" value="TRNA THREONYLCARBAMOYLADENOSINE DEHYDRATASE"/>
    <property type="match status" value="1"/>
</dbReference>
<dbReference type="GO" id="GO:0016779">
    <property type="term" value="F:nucleotidyltransferase activity"/>
    <property type="evidence" value="ECO:0007669"/>
    <property type="project" value="UniProtKB-KW"/>
</dbReference>
<dbReference type="SUPFAM" id="SSF69572">
    <property type="entry name" value="Activating enzymes of the ubiquitin-like proteins"/>
    <property type="match status" value="1"/>
</dbReference>
<dbReference type="InterPro" id="IPR000594">
    <property type="entry name" value="ThiF_NAD_FAD-bd"/>
</dbReference>
<dbReference type="PANTHER" id="PTHR43267:SF1">
    <property type="entry name" value="TRNA THREONYLCARBAMOYLADENOSINE DEHYDRATASE"/>
    <property type="match status" value="1"/>
</dbReference>
<gene>
    <name evidence="2" type="ORF">ACERLL_08925</name>
</gene>
<dbReference type="Pfam" id="PF00899">
    <property type="entry name" value="ThiF"/>
    <property type="match status" value="1"/>
</dbReference>
<keyword evidence="3" id="KW-1185">Reference proteome</keyword>
<accession>A0ABV4TWK6</accession>
<feature type="domain" description="THIF-type NAD/FAD binding fold" evidence="1">
    <location>
        <begin position="13"/>
        <end position="259"/>
    </location>
</feature>
<dbReference type="CDD" id="cd01483">
    <property type="entry name" value="E1_enzyme_family"/>
    <property type="match status" value="1"/>
</dbReference>
<evidence type="ECO:0000259" key="1">
    <source>
        <dbReference type="Pfam" id="PF00899"/>
    </source>
</evidence>
<evidence type="ECO:0000313" key="2">
    <source>
        <dbReference type="EMBL" id="MFA9460946.1"/>
    </source>
</evidence>
<dbReference type="Gene3D" id="3.40.109.10">
    <property type="entry name" value="NADH Oxidase"/>
    <property type="match status" value="2"/>
</dbReference>
<keyword evidence="2" id="KW-0808">Transferase</keyword>
<dbReference type="EMBL" id="JBGUAW010000005">
    <property type="protein sequence ID" value="MFA9460946.1"/>
    <property type="molecule type" value="Genomic_DNA"/>
</dbReference>
<dbReference type="SUPFAM" id="SSF55469">
    <property type="entry name" value="FMN-dependent nitroreductase-like"/>
    <property type="match status" value="1"/>
</dbReference>
<dbReference type="Gene3D" id="3.40.50.720">
    <property type="entry name" value="NAD(P)-binding Rossmann-like Domain"/>
    <property type="match status" value="1"/>
</dbReference>
<keyword evidence="2" id="KW-0548">Nucleotidyltransferase</keyword>
<name>A0ABV4TWK6_9GAMM</name>
<dbReference type="RefSeq" id="WP_373655729.1">
    <property type="nucleotide sequence ID" value="NZ_JBGUAW010000005.1"/>
</dbReference>
<dbReference type="InterPro" id="IPR045886">
    <property type="entry name" value="ThiF/MoeB/HesA"/>
</dbReference>
<reference evidence="2 3" key="1">
    <citation type="submission" date="2024-08" db="EMBL/GenBank/DDBJ databases">
        <title>Whole-genome sequencing of halo(alkali)philic microorganisms from hypersaline lakes.</title>
        <authorList>
            <person name="Sorokin D.Y."/>
            <person name="Merkel A.Y."/>
            <person name="Messina E."/>
            <person name="Yakimov M."/>
        </authorList>
    </citation>
    <scope>NUCLEOTIDE SEQUENCE [LARGE SCALE GENOMIC DNA]</scope>
    <source>
        <strain evidence="2 3">Cl-TMA</strain>
    </source>
</reference>
<sequence length="664" mass="74258">MRAGFRYEQAFCRNLGWVTEWEQQLLRDRTVAIAGLGGVGGSHLVTLTRLGVGGFHLADPDHFELANFNRQAGATMSRLGRDKLGVMTEVARDINPEVRIEGFPEGLTEDNLADFLAGVDLFIDGLDFFVLEIRARAFQRCAALGIPAITAAPLGMGAALLTFLPGGMGFEDYFRLSGKPPERRQVNFLAGLSPRGPHRTYLRDPRQVDFERGRGPSTPMAIDLCAGAAATEALKLFLDRGRVRGAPHYFHFDAYRGRWIRGWLPGGNRNPLQQLRLRAGYRVFSRFARQARRTAPVPGPEARTDLQRMVDRARWAPSGDNQQPWRFELEEPDTLRIYLEEKGEGTVYDFASLPNRMTLGFLLESLRLAASELGRDFRWSSRPLSGGALMVEAEAPKEASVAPDPLAPFLPVRSVDRRAHRRFPLGADLQTELASCLGEEFEVRWLAAPGERWEVARIQALATDIRLRIPEAFRVHQAVLDWTEANSADGIPAHSVGLDPLTAALMRWALGGWRRMRWMSRLPGSTLIPRLEMDLIPGLFTGAHFLVLRRHSSGNGRAETEQLLRLGADLQRLWLTATRSGLVLHPNLAPLCFAHYGRHGTVFTEDSRAPARARALADRVQALAPDRDPDSVVFLGRIGWPRRRTAPGRSVRHAWWELVRPQSD</sequence>
<organism evidence="2 3">
    <name type="scientific">Thiohalorhabdus methylotrophus</name>
    <dbReference type="NCBI Taxonomy" id="3242694"/>
    <lineage>
        <taxon>Bacteria</taxon>
        <taxon>Pseudomonadati</taxon>
        <taxon>Pseudomonadota</taxon>
        <taxon>Gammaproteobacteria</taxon>
        <taxon>Thiohalorhabdales</taxon>
        <taxon>Thiohalorhabdaceae</taxon>
        <taxon>Thiohalorhabdus</taxon>
    </lineage>
</organism>
<dbReference type="Proteomes" id="UP001575181">
    <property type="component" value="Unassembled WGS sequence"/>
</dbReference>
<dbReference type="InterPro" id="IPR000415">
    <property type="entry name" value="Nitroreductase-like"/>
</dbReference>
<protein>
    <submittedName>
        <fullName evidence="2">ThiF family adenylyltransferase</fullName>
    </submittedName>
</protein>
<dbReference type="InterPro" id="IPR035985">
    <property type="entry name" value="Ubiquitin-activating_enz"/>
</dbReference>
<dbReference type="NCBIfam" id="NF006077">
    <property type="entry name" value="PRK08223.1"/>
    <property type="match status" value="1"/>
</dbReference>